<keyword evidence="3" id="KW-1185">Reference proteome</keyword>
<evidence type="ECO:0000313" key="3">
    <source>
        <dbReference type="Proteomes" id="UP000770717"/>
    </source>
</evidence>
<reference evidence="2" key="1">
    <citation type="thesis" date="2020" institute="ProQuest LLC" country="789 East Eisenhower Parkway, Ann Arbor, MI, USA">
        <title>Comparative Genomics and Chromosome Evolution.</title>
        <authorList>
            <person name="Mudd A.B."/>
        </authorList>
    </citation>
    <scope>NUCLEOTIDE SEQUENCE</scope>
    <source>
        <strain evidence="2">HN-11 Male</strain>
        <tissue evidence="2">Kidney and liver</tissue>
    </source>
</reference>
<organism evidence="2 3">
    <name type="scientific">Eleutherodactylus coqui</name>
    <name type="common">Puerto Rican coqui</name>
    <dbReference type="NCBI Taxonomy" id="57060"/>
    <lineage>
        <taxon>Eukaryota</taxon>
        <taxon>Metazoa</taxon>
        <taxon>Chordata</taxon>
        <taxon>Craniata</taxon>
        <taxon>Vertebrata</taxon>
        <taxon>Euteleostomi</taxon>
        <taxon>Amphibia</taxon>
        <taxon>Batrachia</taxon>
        <taxon>Anura</taxon>
        <taxon>Neobatrachia</taxon>
        <taxon>Hyloidea</taxon>
        <taxon>Eleutherodactylidae</taxon>
        <taxon>Eleutherodactylinae</taxon>
        <taxon>Eleutherodactylus</taxon>
        <taxon>Eleutherodactylus</taxon>
    </lineage>
</organism>
<dbReference type="AlphaFoldDB" id="A0A8J6EHU6"/>
<evidence type="ECO:0000313" key="2">
    <source>
        <dbReference type="EMBL" id="KAG9469245.1"/>
    </source>
</evidence>
<gene>
    <name evidence="2" type="ORF">GDO78_020958</name>
</gene>
<name>A0A8J6EHU6_ELECQ</name>
<dbReference type="Proteomes" id="UP000770717">
    <property type="component" value="Unassembled WGS sequence"/>
</dbReference>
<dbReference type="EMBL" id="WNTK01000588">
    <property type="protein sequence ID" value="KAG9469245.1"/>
    <property type="molecule type" value="Genomic_DNA"/>
</dbReference>
<comment type="caution">
    <text evidence="2">The sequence shown here is derived from an EMBL/GenBank/DDBJ whole genome shotgun (WGS) entry which is preliminary data.</text>
</comment>
<feature type="region of interest" description="Disordered" evidence="1">
    <location>
        <begin position="66"/>
        <end position="104"/>
    </location>
</feature>
<protein>
    <submittedName>
        <fullName evidence="2">Uncharacterized protein</fullName>
    </submittedName>
</protein>
<accession>A0A8J6EHU6</accession>
<proteinExistence type="predicted"/>
<sequence>MDYISKQTINENSLVSDQEEDVIKSGCDNVVEVRWEEDGIRVYGQDITNIEIKNIMDYISKQPIEENTPVSDHRVEEVQEEDKSSEHTGLGTESKMAVCDNTSM</sequence>
<feature type="compositionally biased region" description="Basic and acidic residues" evidence="1">
    <location>
        <begin position="71"/>
        <end position="86"/>
    </location>
</feature>
<evidence type="ECO:0000256" key="1">
    <source>
        <dbReference type="SAM" id="MobiDB-lite"/>
    </source>
</evidence>